<feature type="transmembrane region" description="Helical" evidence="1">
    <location>
        <begin position="532"/>
        <end position="551"/>
    </location>
</feature>
<feature type="transmembrane region" description="Helical" evidence="1">
    <location>
        <begin position="494"/>
        <end position="512"/>
    </location>
</feature>
<feature type="transmembrane region" description="Helical" evidence="1">
    <location>
        <begin position="428"/>
        <end position="446"/>
    </location>
</feature>
<keyword evidence="1" id="KW-1133">Transmembrane helix</keyword>
<sequence>MKNNKIILGVLLISLLVTSFNFIGRFTVESGNKRIDMVLDYYEFKELADQSEESLTWWFQQLKSMGVKNVALREETLEDLIVDGKPLEIEMAANILSDVNNRDGYPTQLLEYLQSNPEDHDFDAVVMTDSQELYQFISEKLQDRYESEKFTLVEDEGIYSIILKGTKEEALYQYERGIDIKGRAFLLQQELVSTKLIKLGLGLDPEKVKIIQDSGLEVMARPYQYDGWESEKLFSATFDEYKELNVAPSVLIFDGESVFGFPDYMHITKNYMKEKGSKVGLIEKSVQGQYIKQEGIDPLIKQLDYNAVGVFSMPEFIQMKFAHLYYTGAEEIENTLYRAVTERNIRVIYFRPFKIDKLTYVTDVEEYEKMFDRFEARIARHGMELGESSRMDPKRVSPIHQIMMGLGIVAAGILLLNTFVKLKEKYNILLLVFGGGFVVALIYGIPSLAGNMLAIGAAIVFASLSMVYFTASCSKYLHGDNNNQNFIIQLGRGIKDLLITSLISFVGALYVSSILSDIEYFIAMHLYRGVKIAQLVPMAVFLLAYLSYFGYKRKKGSRKVGIQISDIQKLLMEDIKVLYVLLGGIALVVGYVYIARTGHATDLQASNIEILVRNKLAELLLARPRTKEFLIAFPLLLMGFYAAQRRYKCLIFATGIVAVLGQTSIINTFSHFRTPVYLSIARTIYSLGLGIVLGIFYIVALEIGVKLLNSLRKHLNI</sequence>
<dbReference type="Proteomes" id="UP001314796">
    <property type="component" value="Unassembled WGS sequence"/>
</dbReference>
<feature type="transmembrane region" description="Helical" evidence="1">
    <location>
        <begin position="684"/>
        <end position="705"/>
    </location>
</feature>
<name>A0ABS2NMS5_9FIRM</name>
<reference evidence="2 3" key="1">
    <citation type="submission" date="2021-01" db="EMBL/GenBank/DDBJ databases">
        <title>Genomic Encyclopedia of Type Strains, Phase IV (KMG-IV): sequencing the most valuable type-strain genomes for metagenomic binning, comparative biology and taxonomic classification.</title>
        <authorList>
            <person name="Goeker M."/>
        </authorList>
    </citation>
    <scope>NUCLEOTIDE SEQUENCE [LARGE SCALE GENOMIC DNA]</scope>
    <source>
        <strain evidence="2 3">DSM 25890</strain>
    </source>
</reference>
<organism evidence="2 3">
    <name type="scientific">Alkaliphilus hydrothermalis</name>
    <dbReference type="NCBI Taxonomy" id="1482730"/>
    <lineage>
        <taxon>Bacteria</taxon>
        <taxon>Bacillati</taxon>
        <taxon>Bacillota</taxon>
        <taxon>Clostridia</taxon>
        <taxon>Peptostreptococcales</taxon>
        <taxon>Natronincolaceae</taxon>
        <taxon>Alkaliphilus</taxon>
    </lineage>
</organism>
<evidence type="ECO:0000256" key="1">
    <source>
        <dbReference type="SAM" id="Phobius"/>
    </source>
</evidence>
<protein>
    <submittedName>
        <fullName evidence="2">Uncharacterized protein</fullName>
    </submittedName>
</protein>
<feature type="transmembrane region" description="Helical" evidence="1">
    <location>
        <begin position="452"/>
        <end position="473"/>
    </location>
</feature>
<dbReference type="RefSeq" id="WP_204400536.1">
    <property type="nucleotide sequence ID" value="NZ_JAFBEE010000003.1"/>
</dbReference>
<feature type="transmembrane region" description="Helical" evidence="1">
    <location>
        <begin position="577"/>
        <end position="594"/>
    </location>
</feature>
<keyword evidence="1" id="KW-0812">Transmembrane</keyword>
<feature type="transmembrane region" description="Helical" evidence="1">
    <location>
        <begin position="650"/>
        <end position="672"/>
    </location>
</feature>
<dbReference type="EMBL" id="JAFBEE010000003">
    <property type="protein sequence ID" value="MBM7614258.1"/>
    <property type="molecule type" value="Genomic_DNA"/>
</dbReference>
<accession>A0ABS2NMS5</accession>
<evidence type="ECO:0000313" key="2">
    <source>
        <dbReference type="EMBL" id="MBM7614258.1"/>
    </source>
</evidence>
<gene>
    <name evidence="2" type="ORF">JOC73_000769</name>
</gene>
<dbReference type="InterPro" id="IPR043748">
    <property type="entry name" value="DUF5693"/>
</dbReference>
<feature type="transmembrane region" description="Helical" evidence="1">
    <location>
        <begin position="626"/>
        <end position="643"/>
    </location>
</feature>
<comment type="caution">
    <text evidence="2">The sequence shown here is derived from an EMBL/GenBank/DDBJ whole genome shotgun (WGS) entry which is preliminary data.</text>
</comment>
<keyword evidence="1" id="KW-0472">Membrane</keyword>
<keyword evidence="3" id="KW-1185">Reference proteome</keyword>
<evidence type="ECO:0000313" key="3">
    <source>
        <dbReference type="Proteomes" id="UP001314796"/>
    </source>
</evidence>
<feature type="transmembrane region" description="Helical" evidence="1">
    <location>
        <begin position="398"/>
        <end position="416"/>
    </location>
</feature>
<proteinExistence type="predicted"/>
<dbReference type="Pfam" id="PF18949">
    <property type="entry name" value="DUF5693"/>
    <property type="match status" value="1"/>
</dbReference>